<dbReference type="GO" id="GO:0042742">
    <property type="term" value="P:defense response to bacterium"/>
    <property type="evidence" value="ECO:0007669"/>
    <property type="project" value="UniProtKB-KW"/>
</dbReference>
<gene>
    <name evidence="8" type="ORF">SAMN05660895_1569</name>
</gene>
<reference evidence="9" key="1">
    <citation type="submission" date="2016-10" db="EMBL/GenBank/DDBJ databases">
        <authorList>
            <person name="Varghese N."/>
            <person name="Submissions S."/>
        </authorList>
    </citation>
    <scope>NUCLEOTIDE SEQUENCE [LARGE SCALE GENOMIC DNA]</scope>
    <source>
        <strain evidence="9">DSM 14807</strain>
    </source>
</reference>
<dbReference type="InterPro" id="IPR051056">
    <property type="entry name" value="Glycosyl_Hydrolase_73"/>
</dbReference>
<evidence type="ECO:0000256" key="2">
    <source>
        <dbReference type="ARBA" id="ARBA00022638"/>
    </source>
</evidence>
<dbReference type="CDD" id="cd00118">
    <property type="entry name" value="LysM"/>
    <property type="match status" value="2"/>
</dbReference>
<evidence type="ECO:0000256" key="1">
    <source>
        <dbReference type="ARBA" id="ARBA00022529"/>
    </source>
</evidence>
<evidence type="ECO:0000256" key="3">
    <source>
        <dbReference type="ARBA" id="ARBA00022801"/>
    </source>
</evidence>
<dbReference type="Pfam" id="PF01476">
    <property type="entry name" value="LysM"/>
    <property type="match status" value="2"/>
</dbReference>
<evidence type="ECO:0000256" key="6">
    <source>
        <dbReference type="SAM" id="SignalP"/>
    </source>
</evidence>
<keyword evidence="1" id="KW-0929">Antimicrobial</keyword>
<dbReference type="GO" id="GO:0004040">
    <property type="term" value="F:amidase activity"/>
    <property type="evidence" value="ECO:0007669"/>
    <property type="project" value="InterPro"/>
</dbReference>
<dbReference type="InterPro" id="IPR036779">
    <property type="entry name" value="LysM_dom_sf"/>
</dbReference>
<dbReference type="EMBL" id="FPCJ01000001">
    <property type="protein sequence ID" value="SFV33138.1"/>
    <property type="molecule type" value="Genomic_DNA"/>
</dbReference>
<dbReference type="PROSITE" id="PS51782">
    <property type="entry name" value="LYSM"/>
    <property type="match status" value="2"/>
</dbReference>
<dbReference type="PANTHER" id="PTHR33308">
    <property type="entry name" value="PEPTIDOGLYCAN HYDROLASE FLGJ"/>
    <property type="match status" value="1"/>
</dbReference>
<name>A0A1I7NEP7_9BACT</name>
<dbReference type="OrthoDB" id="977752at2"/>
<evidence type="ECO:0000256" key="5">
    <source>
        <dbReference type="SAM" id="MobiDB-lite"/>
    </source>
</evidence>
<feature type="compositionally biased region" description="Polar residues" evidence="5">
    <location>
        <begin position="398"/>
        <end position="410"/>
    </location>
</feature>
<dbReference type="SMART" id="SM00257">
    <property type="entry name" value="LysM"/>
    <property type="match status" value="2"/>
</dbReference>
<evidence type="ECO:0000256" key="4">
    <source>
        <dbReference type="ARBA" id="ARBA00032108"/>
    </source>
</evidence>
<dbReference type="Proteomes" id="UP000199537">
    <property type="component" value="Unassembled WGS sequence"/>
</dbReference>
<dbReference type="Gene3D" id="3.10.350.10">
    <property type="entry name" value="LysM domain"/>
    <property type="match status" value="2"/>
</dbReference>
<evidence type="ECO:0000313" key="9">
    <source>
        <dbReference type="Proteomes" id="UP000199537"/>
    </source>
</evidence>
<keyword evidence="9" id="KW-1185">Reference proteome</keyword>
<dbReference type="Pfam" id="PF01832">
    <property type="entry name" value="Glucosaminidase"/>
    <property type="match status" value="1"/>
</dbReference>
<dbReference type="SMART" id="SM00047">
    <property type="entry name" value="LYZ2"/>
    <property type="match status" value="1"/>
</dbReference>
<organism evidence="8 9">
    <name type="scientific">Thermoflavifilum thermophilum</name>
    <dbReference type="NCBI Taxonomy" id="1393122"/>
    <lineage>
        <taxon>Bacteria</taxon>
        <taxon>Pseudomonadati</taxon>
        <taxon>Bacteroidota</taxon>
        <taxon>Chitinophagia</taxon>
        <taxon>Chitinophagales</taxon>
        <taxon>Chitinophagaceae</taxon>
        <taxon>Thermoflavifilum</taxon>
    </lineage>
</organism>
<feature type="chain" id="PRO_5011625346" description="Peptidoglycan hydrolase" evidence="6">
    <location>
        <begin position="26"/>
        <end position="462"/>
    </location>
</feature>
<dbReference type="AlphaFoldDB" id="A0A1I7NEP7"/>
<keyword evidence="6" id="KW-0732">Signal</keyword>
<proteinExistence type="predicted"/>
<dbReference type="PANTHER" id="PTHR33308:SF9">
    <property type="entry name" value="PEPTIDOGLYCAN HYDROLASE FLGJ"/>
    <property type="match status" value="1"/>
</dbReference>
<dbReference type="RefSeq" id="WP_092459575.1">
    <property type="nucleotide sequence ID" value="NZ_FPCJ01000001.1"/>
</dbReference>
<dbReference type="InterPro" id="IPR018392">
    <property type="entry name" value="LysM"/>
</dbReference>
<dbReference type="GO" id="GO:0031640">
    <property type="term" value="P:killing of cells of another organism"/>
    <property type="evidence" value="ECO:0007669"/>
    <property type="project" value="UniProtKB-KW"/>
</dbReference>
<protein>
    <recommendedName>
        <fullName evidence="4">Peptidoglycan hydrolase</fullName>
    </recommendedName>
</protein>
<feature type="domain" description="LysM" evidence="7">
    <location>
        <begin position="272"/>
        <end position="316"/>
    </location>
</feature>
<feature type="signal peptide" evidence="6">
    <location>
        <begin position="1"/>
        <end position="25"/>
    </location>
</feature>
<dbReference type="InterPro" id="IPR002901">
    <property type="entry name" value="MGlyc_endo_b_GlcNAc-like_dom"/>
</dbReference>
<feature type="domain" description="LysM" evidence="7">
    <location>
        <begin position="414"/>
        <end position="457"/>
    </location>
</feature>
<evidence type="ECO:0000313" key="8">
    <source>
        <dbReference type="EMBL" id="SFV33138.1"/>
    </source>
</evidence>
<dbReference type="STRING" id="1393122.SAMN05660895_1569"/>
<keyword evidence="2" id="KW-0081">Bacteriolytic enzyme</keyword>
<feature type="compositionally biased region" description="Low complexity" evidence="5">
    <location>
        <begin position="349"/>
        <end position="375"/>
    </location>
</feature>
<feature type="region of interest" description="Disordered" evidence="5">
    <location>
        <begin position="348"/>
        <end position="411"/>
    </location>
</feature>
<dbReference type="Gene3D" id="1.10.530.10">
    <property type="match status" value="1"/>
</dbReference>
<feature type="compositionally biased region" description="Polar residues" evidence="5">
    <location>
        <begin position="376"/>
        <end position="389"/>
    </location>
</feature>
<dbReference type="SUPFAM" id="SSF54106">
    <property type="entry name" value="LysM domain"/>
    <property type="match status" value="2"/>
</dbReference>
<keyword evidence="3 8" id="KW-0378">Hydrolase</keyword>
<evidence type="ECO:0000259" key="7">
    <source>
        <dbReference type="PROSITE" id="PS51782"/>
    </source>
</evidence>
<accession>A0A1I7NEP7</accession>
<sequence>MHQGKRNAVWICCLLCCIWPVLVSAQASFTTQQYIEQYKNLAIAEMLRTGVPASISLAQAIVESQSGNGWLARNANNHFGIKCKNWTGATITYNDDQPNECFRKYATAADSWRDHSDFLRQNARYAFLFQYPPTDYQHWAYGLKQAGYATNPAYAQMLIKVIEDYHLQQYTLEALALQKGQDTSGMAAAWAANYPSATVQNPSSGSYPSGVFTINHRKVIYVPAGTSLLTLAHQYGIKLRRLLQDNDLTSDASPAQPMLIFLQTKKKTGAHLSHTVQPGETMYSIAQQEGIRLKWLYKRNRMQPGDEPAVGETLVLRGEASHPPRLAQASHHNRTGLLSALTGVSNEDTANSASSVTSTSGGKQADQTATQTDTAGVTQISEPPSSSDRVPNPWKQPAQAQPVPTRSASHPQRIYHTVVAGDTLYSLARKYRVTVQQLKQWNHLSGDAIRTGQQLVIYSPAQ</sequence>